<dbReference type="InterPro" id="IPR051857">
    <property type="entry name" value="Asn_synthetase_domain"/>
</dbReference>
<reference evidence="5 6" key="1">
    <citation type="submission" date="2024-10" db="EMBL/GenBank/DDBJ databases">
        <title>Updated reference genomes for cyclostephanoid diatoms.</title>
        <authorList>
            <person name="Roberts W.R."/>
            <person name="Alverson A.J."/>
        </authorList>
    </citation>
    <scope>NUCLEOTIDE SEQUENCE [LARGE SCALE GENOMIC DNA]</scope>
    <source>
        <strain evidence="5 6">AJA010-31</strain>
    </source>
</reference>
<dbReference type="EMBL" id="JALLPJ020001092">
    <property type="protein sequence ID" value="KAL3776584.1"/>
    <property type="molecule type" value="Genomic_DNA"/>
</dbReference>
<feature type="domain" description="Asparagine synthetase" evidence="4">
    <location>
        <begin position="607"/>
        <end position="685"/>
    </location>
</feature>
<dbReference type="PANTHER" id="PTHR45937:SF1">
    <property type="entry name" value="ASPARAGINE SYNTHETASE DOMAIN-CONTAINING PROTEIN 1"/>
    <property type="match status" value="1"/>
</dbReference>
<evidence type="ECO:0000313" key="6">
    <source>
        <dbReference type="Proteomes" id="UP001530400"/>
    </source>
</evidence>
<evidence type="ECO:0000256" key="2">
    <source>
        <dbReference type="ARBA" id="ARBA00022888"/>
    </source>
</evidence>
<dbReference type="InterPro" id="IPR029055">
    <property type="entry name" value="Ntn_hydrolases_N"/>
</dbReference>
<comment type="caution">
    <text evidence="5">The sequence shown here is derived from an EMBL/GenBank/DDBJ whole genome shotgun (WGS) entry which is preliminary data.</text>
</comment>
<evidence type="ECO:0000259" key="4">
    <source>
        <dbReference type="Pfam" id="PF00733"/>
    </source>
</evidence>
<gene>
    <name evidence="5" type="ORF">ACHAWO_007242</name>
</gene>
<dbReference type="Gene3D" id="3.60.20.10">
    <property type="entry name" value="Glutamine Phosphoribosylpyrophosphate, subunit 1, domain 1"/>
    <property type="match status" value="1"/>
</dbReference>
<proteinExistence type="predicted"/>
<dbReference type="CDD" id="cd01991">
    <property type="entry name" value="Asn_synthase_B_C"/>
    <property type="match status" value="1"/>
</dbReference>
<dbReference type="InterPro" id="IPR001962">
    <property type="entry name" value="Asn_synthase"/>
</dbReference>
<evidence type="ECO:0000256" key="3">
    <source>
        <dbReference type="ARBA" id="ARBA00022962"/>
    </source>
</evidence>
<dbReference type="InterPro" id="IPR014729">
    <property type="entry name" value="Rossmann-like_a/b/a_fold"/>
</dbReference>
<organism evidence="5 6">
    <name type="scientific">Cyclotella atomus</name>
    <dbReference type="NCBI Taxonomy" id="382360"/>
    <lineage>
        <taxon>Eukaryota</taxon>
        <taxon>Sar</taxon>
        <taxon>Stramenopiles</taxon>
        <taxon>Ochrophyta</taxon>
        <taxon>Bacillariophyta</taxon>
        <taxon>Coscinodiscophyceae</taxon>
        <taxon>Thalassiosirophycidae</taxon>
        <taxon>Stephanodiscales</taxon>
        <taxon>Stephanodiscaceae</taxon>
        <taxon>Cyclotella</taxon>
    </lineage>
</organism>
<sequence>MCGIGLVLFFSGYENPNHTHEEDECNSLLSQTLSSRGPDVPCQSCHHTVSKASLTLHASVLHMRGVNPSAQPLLFSLDKSLGNDRLAEPQSNHDSCSFCWNGECYTYVMDHNLFEHETISNDENRYEYATITELVTDPNKHELIESDSCQSDTVLVKNLLLQSIAGTRQSKGSTCHPIACLEQKAVAETMARIHGEYSFLIYVPSSSSNSTSGHVYYGRDVLGRRSLLINRSMDNMVVISSVATGSIGAGDDTKSNIFDSSWEELPPGIVYSMDVTTGEVTSLPIPRIISREVQTSLSPTEPSVDAAAEQLLFLLDKSVQRRVMNAPSPKSLCHSDASVAILFSGGIDSVVLAALSHRHIPPDRAIDLINVSFYDDADSSMTVTPDRLAALCSFSEMTTKWPERNWRFIAVDVSYKEVLDVEANVLRLINPLESTMDFNIAVAFWFAGRGKGQIVSKSSANEVFKGIRHQPAIKTSSAFQPLLRHAHTTSNDEKSETPHNMSRKRQGCVRDGCNRLAPPHGCIFNACKFCCGKLQSPISKFLGQRVQICPVHNRKKEIAPSRADALSSKNKRTSKTITSTAKILISGVGADEQCAGYGRHRTTFQRGGYDELKGELQMEVRRLWIRNLGRDDRCLSDCGKEARFPFLDEDVVAYLEALPIPLKCDLSLPQGEGDKLILRKVARQIGVLECSALVKRAIQFGSRIAKVSDKNRFGSQRQANGEAKHITWRKL</sequence>
<dbReference type="SUPFAM" id="SSF56235">
    <property type="entry name" value="N-terminal nucleophile aminohydrolases (Ntn hydrolases)"/>
    <property type="match status" value="1"/>
</dbReference>
<protein>
    <recommendedName>
        <fullName evidence="4">Asparagine synthetase domain-containing protein</fullName>
    </recommendedName>
</protein>
<dbReference type="PANTHER" id="PTHR45937">
    <property type="entry name" value="ASPARAGINE SYNTHETASE DOMAIN-CONTAINING PROTEIN 1"/>
    <property type="match status" value="1"/>
</dbReference>
<dbReference type="Pfam" id="PF00733">
    <property type="entry name" value="Asn_synthase"/>
    <property type="match status" value="1"/>
</dbReference>
<dbReference type="Proteomes" id="UP001530400">
    <property type="component" value="Unassembled WGS sequence"/>
</dbReference>
<dbReference type="Gene3D" id="3.40.50.620">
    <property type="entry name" value="HUPs"/>
    <property type="match status" value="2"/>
</dbReference>
<accession>A0ABD3NL78</accession>
<keyword evidence="2" id="KW-0061">Asparagine biosynthesis</keyword>
<keyword evidence="6" id="KW-1185">Reference proteome</keyword>
<dbReference type="GO" id="GO:0006529">
    <property type="term" value="P:asparagine biosynthetic process"/>
    <property type="evidence" value="ECO:0007669"/>
    <property type="project" value="UniProtKB-KW"/>
</dbReference>
<name>A0ABD3NL78_9STRA</name>
<dbReference type="AlphaFoldDB" id="A0ABD3NL78"/>
<evidence type="ECO:0000313" key="5">
    <source>
        <dbReference type="EMBL" id="KAL3776584.1"/>
    </source>
</evidence>
<evidence type="ECO:0000256" key="1">
    <source>
        <dbReference type="ARBA" id="ARBA00022605"/>
    </source>
</evidence>
<keyword evidence="3" id="KW-0315">Glutamine amidotransferase</keyword>
<dbReference type="SUPFAM" id="SSF52402">
    <property type="entry name" value="Adenine nucleotide alpha hydrolases-like"/>
    <property type="match status" value="1"/>
</dbReference>
<keyword evidence="1" id="KW-0028">Amino-acid biosynthesis</keyword>